<comment type="subcellular location">
    <subcellularLocation>
        <location evidence="1">Membrane</location>
        <topology evidence="1">Multi-pass membrane protein</topology>
    </subcellularLocation>
</comment>
<feature type="transmembrane region" description="Helical" evidence="7">
    <location>
        <begin position="624"/>
        <end position="657"/>
    </location>
</feature>
<proteinExistence type="predicted"/>
<organism evidence="9 10">
    <name type="scientific">Desulfomicrobium macestii</name>
    <dbReference type="NCBI Taxonomy" id="90731"/>
    <lineage>
        <taxon>Bacteria</taxon>
        <taxon>Pseudomonadati</taxon>
        <taxon>Thermodesulfobacteriota</taxon>
        <taxon>Desulfovibrionia</taxon>
        <taxon>Desulfovibrionales</taxon>
        <taxon>Desulfomicrobiaceae</taxon>
        <taxon>Desulfomicrobium</taxon>
    </lineage>
</organism>
<gene>
    <name evidence="9" type="ORF">H4684_001159</name>
</gene>
<sequence length="814" mass="85641">MYSLPCGSPATPVFPRPGHDPAKNIAPYSLTEFAQIMLSLFILLFIVLAALVLFIGGWLPADVVGIMVLAALALTGLVSPEEAVAGFSSPAVITVLAMFVLSAGLTRTGVAYRIGQPLQHFARKGEAVLIVVLMTAAGLLSALINTTTVAVILLPATMDLARRSGLPPARLLMPMALGCLLGGPFTGISTPPNILATNALRAAGLTPFKIFDFTPITGALVVAGIAFVVLLGKRLLPKGAASGDQKKGIESAYEIGSHIFTIELPSTSPLVGRSLTESRLGSALYLTVVGLQRAGELILSPRAQETLRANDIVIVHGQSDQVSHFRGSRHLRVEQPGPETDEIIRRLGTASVRIGKGSPLIGRTLAESGLRRDHRVHVLALGSPTGECLREVRRHRFEEGDGLVLQGEHKTLEALADTSLVELVAPLTEGPADASVCELLSLCSVRVPEGSVLAGRNLVESRLGNAFGLTVVGLVREGNVTCLPAPEETVQPGDLLVVQGLARDIDVFEGLQELEISEQSSRLAAELESQQIGMTEVLLSPRTTLAGKTLNDLLFRDHYGLSVLAVLRKGRACRSGLQDMPLQFGDALLVYGPRQNLEAVARDHDFLVLDQEAAQAPRLHKAPLAALIMATVLLSAILGFVPIAIAALAGMAAMVVVGCLTMEEAYHSIEWKVIFLIAGMLPLGLAIENTGAARMGAEALIGMVGDLGPRWVVAALFGVTVLGTQVIPTAALVVLMAPVALGAATALGISPQLLMMTIAMAASASFASPLSHPAHLLVMGPGGYKFMDYVKVGAPLTLVVMAVSVWLLPILWPA</sequence>
<feature type="domain" description="RCK C-terminal" evidence="8">
    <location>
        <begin position="336"/>
        <end position="421"/>
    </location>
</feature>
<evidence type="ECO:0000256" key="7">
    <source>
        <dbReference type="SAM" id="Phobius"/>
    </source>
</evidence>
<evidence type="ECO:0000256" key="4">
    <source>
        <dbReference type="ARBA" id="ARBA00022737"/>
    </source>
</evidence>
<feature type="domain" description="RCK C-terminal" evidence="8">
    <location>
        <begin position="429"/>
        <end position="514"/>
    </location>
</feature>
<reference evidence="9 10" key="1">
    <citation type="submission" date="2020-10" db="EMBL/GenBank/DDBJ databases">
        <title>Genomic Encyclopedia of Type Strains, Phase IV (KMG-IV): sequencing the most valuable type-strain genomes for metagenomic binning, comparative biology and taxonomic classification.</title>
        <authorList>
            <person name="Goeker M."/>
        </authorList>
    </citation>
    <scope>NUCLEOTIDE SEQUENCE [LARGE SCALE GENOMIC DNA]</scope>
    <source>
        <strain evidence="9 10">DSM 4194</strain>
    </source>
</reference>
<keyword evidence="2" id="KW-0813">Transport</keyword>
<evidence type="ECO:0000256" key="6">
    <source>
        <dbReference type="ARBA" id="ARBA00023136"/>
    </source>
</evidence>
<comment type="caution">
    <text evidence="9">The sequence shown here is derived from an EMBL/GenBank/DDBJ whole genome shotgun (WGS) entry which is preliminary data.</text>
</comment>
<keyword evidence="3 7" id="KW-0812">Transmembrane</keyword>
<evidence type="ECO:0000313" key="9">
    <source>
        <dbReference type="EMBL" id="MBE1424527.1"/>
    </source>
</evidence>
<evidence type="ECO:0000313" key="10">
    <source>
        <dbReference type="Proteomes" id="UP000639010"/>
    </source>
</evidence>
<dbReference type="Proteomes" id="UP000639010">
    <property type="component" value="Unassembled WGS sequence"/>
</dbReference>
<feature type="transmembrane region" description="Helical" evidence="7">
    <location>
        <begin position="792"/>
        <end position="812"/>
    </location>
</feature>
<dbReference type="PANTHER" id="PTHR43652:SF1">
    <property type="entry name" value="RESPONSE REGULATOR"/>
    <property type="match status" value="1"/>
</dbReference>
<name>A0ABR9H1F0_9BACT</name>
<dbReference type="Gene3D" id="3.30.70.1450">
    <property type="entry name" value="Regulator of K+ conductance, C-terminal domain"/>
    <property type="match status" value="4"/>
</dbReference>
<feature type="transmembrane region" description="Helical" evidence="7">
    <location>
        <begin position="127"/>
        <end position="154"/>
    </location>
</feature>
<evidence type="ECO:0000256" key="5">
    <source>
        <dbReference type="ARBA" id="ARBA00022989"/>
    </source>
</evidence>
<feature type="transmembrane region" description="Helical" evidence="7">
    <location>
        <begin position="61"/>
        <end position="78"/>
    </location>
</feature>
<feature type="transmembrane region" description="Helical" evidence="7">
    <location>
        <begin position="84"/>
        <end position="106"/>
    </location>
</feature>
<keyword evidence="6 7" id="KW-0472">Membrane</keyword>
<dbReference type="InterPro" id="IPR004680">
    <property type="entry name" value="Cit_transptr-like_dom"/>
</dbReference>
<dbReference type="InterPro" id="IPR051679">
    <property type="entry name" value="DASS-Related_Transporters"/>
</dbReference>
<keyword evidence="10" id="KW-1185">Reference proteome</keyword>
<dbReference type="InterPro" id="IPR006037">
    <property type="entry name" value="RCK_C"/>
</dbReference>
<dbReference type="InterPro" id="IPR036721">
    <property type="entry name" value="RCK_C_sf"/>
</dbReference>
<evidence type="ECO:0000256" key="1">
    <source>
        <dbReference type="ARBA" id="ARBA00004141"/>
    </source>
</evidence>
<feature type="transmembrane region" description="Helical" evidence="7">
    <location>
        <begin position="213"/>
        <end position="232"/>
    </location>
</feature>
<dbReference type="SUPFAM" id="SSF116726">
    <property type="entry name" value="TrkA C-terminal domain-like"/>
    <property type="match status" value="4"/>
</dbReference>
<feature type="transmembrane region" description="Helical" evidence="7">
    <location>
        <begin position="669"/>
        <end position="687"/>
    </location>
</feature>
<feature type="transmembrane region" description="Helical" evidence="7">
    <location>
        <begin position="33"/>
        <end position="54"/>
    </location>
</feature>
<evidence type="ECO:0000256" key="3">
    <source>
        <dbReference type="ARBA" id="ARBA00022692"/>
    </source>
</evidence>
<dbReference type="PANTHER" id="PTHR43652">
    <property type="entry name" value="BASIC AMINO ACID ANTIPORTER YFCC-RELATED"/>
    <property type="match status" value="1"/>
</dbReference>
<accession>A0ABR9H1F0</accession>
<feature type="domain" description="RCK C-terminal" evidence="8">
    <location>
        <begin position="522"/>
        <end position="606"/>
    </location>
</feature>
<dbReference type="Pfam" id="PF02080">
    <property type="entry name" value="TrkA_C"/>
    <property type="match status" value="3"/>
</dbReference>
<dbReference type="PROSITE" id="PS51202">
    <property type="entry name" value="RCK_C"/>
    <property type="match status" value="4"/>
</dbReference>
<feature type="domain" description="RCK C-terminal" evidence="8">
    <location>
        <begin position="247"/>
        <end position="331"/>
    </location>
</feature>
<keyword evidence="4" id="KW-0677">Repeat</keyword>
<dbReference type="RefSeq" id="WP_225940272.1">
    <property type="nucleotide sequence ID" value="NZ_JADBGG010000006.1"/>
</dbReference>
<evidence type="ECO:0000256" key="2">
    <source>
        <dbReference type="ARBA" id="ARBA00022448"/>
    </source>
</evidence>
<protein>
    <submittedName>
        <fullName evidence="9">Di/tricarboxylate transporter</fullName>
    </submittedName>
</protein>
<keyword evidence="5 7" id="KW-1133">Transmembrane helix</keyword>
<evidence type="ECO:0000259" key="8">
    <source>
        <dbReference type="PROSITE" id="PS51202"/>
    </source>
</evidence>
<dbReference type="Pfam" id="PF03600">
    <property type="entry name" value="CitMHS"/>
    <property type="match status" value="1"/>
</dbReference>
<dbReference type="EMBL" id="JADBGG010000006">
    <property type="protein sequence ID" value="MBE1424527.1"/>
    <property type="molecule type" value="Genomic_DNA"/>
</dbReference>